<dbReference type="AlphaFoldDB" id="R7Z7Z5"/>
<protein>
    <submittedName>
        <fullName evidence="1">Protoporphyrinogen oxidase</fullName>
    </submittedName>
</protein>
<dbReference type="eggNOG" id="ENOG502Z920">
    <property type="taxonomic scope" value="Bacteria"/>
</dbReference>
<dbReference type="PATRIC" id="fig|1285586.5.peg.4574"/>
<comment type="caution">
    <text evidence="1">The sequence shown here is derived from an EMBL/GenBank/DDBJ whole genome shotgun (WGS) entry which is preliminary data.</text>
</comment>
<dbReference type="HOGENOM" id="CLU_121309_0_0_9"/>
<gene>
    <name evidence="1" type="ORF">H131_21937</name>
</gene>
<dbReference type="Proteomes" id="UP000013911">
    <property type="component" value="Unassembled WGS sequence"/>
</dbReference>
<dbReference type="EMBL" id="AQPX01000037">
    <property type="protein sequence ID" value="EON70305.1"/>
    <property type="molecule type" value="Genomic_DNA"/>
</dbReference>
<evidence type="ECO:0000313" key="1">
    <source>
        <dbReference type="EMBL" id="EON70305.1"/>
    </source>
</evidence>
<proteinExistence type="predicted"/>
<evidence type="ECO:0000313" key="2">
    <source>
        <dbReference type="Proteomes" id="UP000013911"/>
    </source>
</evidence>
<organism evidence="1 2">
    <name type="scientific">Lysinibacillus sphaericus OT4b.31</name>
    <dbReference type="NCBI Taxonomy" id="1285586"/>
    <lineage>
        <taxon>Bacteria</taxon>
        <taxon>Bacillati</taxon>
        <taxon>Bacillota</taxon>
        <taxon>Bacilli</taxon>
        <taxon>Bacillales</taxon>
        <taxon>Bacillaceae</taxon>
        <taxon>Lysinibacillus</taxon>
    </lineage>
</organism>
<sequence>MNEQVDLALLDVEKAYAEKHGLLLNRTVQDLGYLHVNVIERCDKLSEELLAEESQSFLERAVQYLREHANEFMYVASDRLAVIRVDSFALEFDEAFGVYSALFGLRLQKKQGELLHTYLITHLQHENMTYSAAFSGQDGLWEINLALNALDEFSEQQSFAEVLVCLYRFIFGLLEELEETV</sequence>
<accession>R7Z7Z5</accession>
<reference evidence="1 2" key="1">
    <citation type="submission" date="2013-04" db="EMBL/GenBank/DDBJ databases">
        <title>Draft genome of the heavy metal tolerant bacterium Lysinibacillus sphaericus strain OT4b.31.</title>
        <authorList>
            <person name="Pena-Montenegro T.D."/>
            <person name="Dussan J."/>
        </authorList>
    </citation>
    <scope>NUCLEOTIDE SEQUENCE [LARGE SCALE GENOMIC DNA]</scope>
    <source>
        <strain evidence="1 2">OT4b.31</strain>
    </source>
</reference>
<name>R7Z7Z5_LYSSH</name>